<evidence type="ECO:0000256" key="1">
    <source>
        <dbReference type="SAM" id="SignalP"/>
    </source>
</evidence>
<evidence type="ECO:0000313" key="3">
    <source>
        <dbReference type="EMBL" id="KAH9422065.1"/>
    </source>
</evidence>
<dbReference type="InterPro" id="IPR000998">
    <property type="entry name" value="MAM_dom"/>
</dbReference>
<comment type="caution">
    <text evidence="3">The sequence shown here is derived from an EMBL/GenBank/DDBJ whole genome shotgun (WGS) entry which is preliminary data.</text>
</comment>
<keyword evidence="1" id="KW-0732">Signal</keyword>
<feature type="domain" description="MAM" evidence="2">
    <location>
        <begin position="41"/>
        <end position="203"/>
    </location>
</feature>
<protein>
    <recommendedName>
        <fullName evidence="2">MAM domain-containing protein</fullName>
    </recommendedName>
</protein>
<sequence>MVTSLFCFTVILMMTNGLESTSSYDEKYYYQPGFAADNIVSRCDFSINSCRFRNQHNLALYNRYFNQNKLFFDRHSLLLLNINSQRSQQYPGARLLTPYYQAKYRNACLFISYRYNGPGFLRFFIIQQDNDNRCIYSYDCSKLFISSSSTNIIQENKWNSLELQLDLNEGDVRFFLETHFNSTNKSGYFAIGDFNFGYGYCQNKNENHCYDNIVNRHINVAPTAN</sequence>
<dbReference type="Gene3D" id="2.60.120.200">
    <property type="match status" value="1"/>
</dbReference>
<name>A0ABQ8JI54_DERPT</name>
<dbReference type="Proteomes" id="UP000887458">
    <property type="component" value="Unassembled WGS sequence"/>
</dbReference>
<organism evidence="3 4">
    <name type="scientific">Dermatophagoides pteronyssinus</name>
    <name type="common">European house dust mite</name>
    <dbReference type="NCBI Taxonomy" id="6956"/>
    <lineage>
        <taxon>Eukaryota</taxon>
        <taxon>Metazoa</taxon>
        <taxon>Ecdysozoa</taxon>
        <taxon>Arthropoda</taxon>
        <taxon>Chelicerata</taxon>
        <taxon>Arachnida</taxon>
        <taxon>Acari</taxon>
        <taxon>Acariformes</taxon>
        <taxon>Sarcoptiformes</taxon>
        <taxon>Astigmata</taxon>
        <taxon>Psoroptidia</taxon>
        <taxon>Analgoidea</taxon>
        <taxon>Pyroglyphidae</taxon>
        <taxon>Dermatophagoidinae</taxon>
        <taxon>Dermatophagoides</taxon>
    </lineage>
</organism>
<dbReference type="Pfam" id="PF00629">
    <property type="entry name" value="MAM"/>
    <property type="match status" value="1"/>
</dbReference>
<feature type="chain" id="PRO_5045323971" description="MAM domain-containing protein" evidence="1">
    <location>
        <begin position="21"/>
        <end position="225"/>
    </location>
</feature>
<reference evidence="3 4" key="2">
    <citation type="journal article" date="2022" name="Mol. Biol. Evol.">
        <title>Comparative Genomics Reveals Insights into the Divergent Evolution of Astigmatic Mites and Household Pest Adaptations.</title>
        <authorList>
            <person name="Xiong Q."/>
            <person name="Wan A.T."/>
            <person name="Liu X."/>
            <person name="Fung C.S."/>
            <person name="Xiao X."/>
            <person name="Malainual N."/>
            <person name="Hou J."/>
            <person name="Wang L."/>
            <person name="Wang M."/>
            <person name="Yang K.Y."/>
            <person name="Cui Y."/>
            <person name="Leung E.L."/>
            <person name="Nong W."/>
            <person name="Shin S.K."/>
            <person name="Au S.W."/>
            <person name="Jeong K.Y."/>
            <person name="Chew F.T."/>
            <person name="Hui J.H."/>
            <person name="Leung T.F."/>
            <person name="Tungtrongchitr A."/>
            <person name="Zhong N."/>
            <person name="Liu Z."/>
            <person name="Tsui S.K."/>
        </authorList>
    </citation>
    <scope>NUCLEOTIDE SEQUENCE [LARGE SCALE GENOMIC DNA]</scope>
    <source>
        <strain evidence="3">Derp</strain>
    </source>
</reference>
<accession>A0ABQ8JI54</accession>
<evidence type="ECO:0000259" key="2">
    <source>
        <dbReference type="PROSITE" id="PS50060"/>
    </source>
</evidence>
<reference evidence="3 4" key="1">
    <citation type="journal article" date="2018" name="J. Allergy Clin. Immunol.">
        <title>High-quality assembly of Dermatophagoides pteronyssinus genome and transcriptome reveals a wide range of novel allergens.</title>
        <authorList>
            <person name="Liu X.Y."/>
            <person name="Yang K.Y."/>
            <person name="Wang M.Q."/>
            <person name="Kwok J.S."/>
            <person name="Zeng X."/>
            <person name="Yang Z."/>
            <person name="Xiao X.J."/>
            <person name="Lau C.P."/>
            <person name="Li Y."/>
            <person name="Huang Z.M."/>
            <person name="Ba J.G."/>
            <person name="Yim A.K."/>
            <person name="Ouyang C.Y."/>
            <person name="Ngai S.M."/>
            <person name="Chan T.F."/>
            <person name="Leung E.L."/>
            <person name="Liu L."/>
            <person name="Liu Z.G."/>
            <person name="Tsui S.K."/>
        </authorList>
    </citation>
    <scope>NUCLEOTIDE SEQUENCE [LARGE SCALE GENOMIC DNA]</scope>
    <source>
        <strain evidence="3">Derp</strain>
    </source>
</reference>
<dbReference type="PROSITE" id="PS50060">
    <property type="entry name" value="MAM_2"/>
    <property type="match status" value="1"/>
</dbReference>
<keyword evidence="4" id="KW-1185">Reference proteome</keyword>
<proteinExistence type="predicted"/>
<evidence type="ECO:0000313" key="4">
    <source>
        <dbReference type="Proteomes" id="UP000887458"/>
    </source>
</evidence>
<feature type="signal peptide" evidence="1">
    <location>
        <begin position="1"/>
        <end position="20"/>
    </location>
</feature>
<gene>
    <name evidence="3" type="ORF">DERP_002357</name>
</gene>
<dbReference type="EMBL" id="NJHN03000037">
    <property type="protein sequence ID" value="KAH9422065.1"/>
    <property type="molecule type" value="Genomic_DNA"/>
</dbReference>